<feature type="domain" description="AB hydrolase-1" evidence="1">
    <location>
        <begin position="29"/>
        <end position="253"/>
    </location>
</feature>
<dbReference type="AlphaFoldDB" id="A0AAN2CA45"/>
<protein>
    <submittedName>
        <fullName evidence="2">Alpha/beta hydrolase</fullName>
    </submittedName>
</protein>
<reference evidence="2 3" key="1">
    <citation type="journal article" date="2022" name="ISME Commun">
        <title>Vulcanimicrobium alpinus gen. nov. sp. nov., the first cultivated representative of the candidate phylum 'Eremiobacterota', is a metabolically versatile aerobic anoxygenic phototroph.</title>
        <authorList>
            <person name="Yabe S."/>
            <person name="Muto K."/>
            <person name="Abe K."/>
            <person name="Yokota A."/>
            <person name="Staudigel H."/>
            <person name="Tebo B.M."/>
        </authorList>
    </citation>
    <scope>NUCLEOTIDE SEQUENCE [LARGE SCALE GENOMIC DNA]</scope>
    <source>
        <strain evidence="2 3">WC8-2</strain>
    </source>
</reference>
<keyword evidence="3" id="KW-1185">Reference proteome</keyword>
<proteinExistence type="predicted"/>
<name>A0AAN2CA45_UNVUL</name>
<dbReference type="PANTHER" id="PTHR43798:SF33">
    <property type="entry name" value="HYDROLASE, PUTATIVE (AFU_ORTHOLOGUE AFUA_2G14860)-RELATED"/>
    <property type="match status" value="1"/>
</dbReference>
<accession>A0AAN2CA45</accession>
<dbReference type="GO" id="GO:0016787">
    <property type="term" value="F:hydrolase activity"/>
    <property type="evidence" value="ECO:0007669"/>
    <property type="project" value="UniProtKB-KW"/>
</dbReference>
<gene>
    <name evidence="2" type="ORF">WPS_22350</name>
</gene>
<dbReference type="KEGG" id="vab:WPS_22350"/>
<dbReference type="InterPro" id="IPR050266">
    <property type="entry name" value="AB_hydrolase_sf"/>
</dbReference>
<dbReference type="Pfam" id="PF12697">
    <property type="entry name" value="Abhydrolase_6"/>
    <property type="match status" value="1"/>
</dbReference>
<evidence type="ECO:0000313" key="3">
    <source>
        <dbReference type="Proteomes" id="UP001317532"/>
    </source>
</evidence>
<sequence>MITTEQRRVALETGAVTTVECWGDAGPAVLCVHGIGSSRRDFARLGEALAATHRVFAYDQRGHGDHAQHDGPMALDALAADLRAVADSIGTVASVVGHSWGSAVALVGGPKIAKSLVLVDPMIRIAPHTFGRDYVDGMAALLPDDAAAREAAIRDAFAGAHPADRDGKLHAMRALSLETLRRLGADNCVDDGGWDLRERLAALKVPTTILLAGEDSVVAPDDVARISPSVCVRTIAGHGHTLHRTAFDVFVEAVTSSVPA</sequence>
<dbReference type="EMBL" id="AP025523">
    <property type="protein sequence ID" value="BDE06959.1"/>
    <property type="molecule type" value="Genomic_DNA"/>
</dbReference>
<dbReference type="GO" id="GO:0016020">
    <property type="term" value="C:membrane"/>
    <property type="evidence" value="ECO:0007669"/>
    <property type="project" value="TreeGrafter"/>
</dbReference>
<dbReference type="Gene3D" id="3.40.50.1820">
    <property type="entry name" value="alpha/beta hydrolase"/>
    <property type="match status" value="1"/>
</dbReference>
<dbReference type="Proteomes" id="UP001317532">
    <property type="component" value="Chromosome"/>
</dbReference>
<evidence type="ECO:0000259" key="1">
    <source>
        <dbReference type="Pfam" id="PF12697"/>
    </source>
</evidence>
<organism evidence="2 3">
    <name type="scientific">Vulcanimicrobium alpinum</name>
    <dbReference type="NCBI Taxonomy" id="3016050"/>
    <lineage>
        <taxon>Bacteria</taxon>
        <taxon>Bacillati</taxon>
        <taxon>Vulcanimicrobiota</taxon>
        <taxon>Vulcanimicrobiia</taxon>
        <taxon>Vulcanimicrobiales</taxon>
        <taxon>Vulcanimicrobiaceae</taxon>
        <taxon>Vulcanimicrobium</taxon>
    </lineage>
</organism>
<dbReference type="InterPro" id="IPR029058">
    <property type="entry name" value="AB_hydrolase_fold"/>
</dbReference>
<dbReference type="InterPro" id="IPR000073">
    <property type="entry name" value="AB_hydrolase_1"/>
</dbReference>
<dbReference type="SUPFAM" id="SSF53474">
    <property type="entry name" value="alpha/beta-Hydrolases"/>
    <property type="match status" value="1"/>
</dbReference>
<evidence type="ECO:0000313" key="2">
    <source>
        <dbReference type="EMBL" id="BDE06959.1"/>
    </source>
</evidence>
<dbReference type="PANTHER" id="PTHR43798">
    <property type="entry name" value="MONOACYLGLYCEROL LIPASE"/>
    <property type="match status" value="1"/>
</dbReference>
<dbReference type="RefSeq" id="WP_317994582.1">
    <property type="nucleotide sequence ID" value="NZ_AP025523.1"/>
</dbReference>
<keyword evidence="2" id="KW-0378">Hydrolase</keyword>